<name>A0A2P5EIP5_TREOI</name>
<dbReference type="InParanoid" id="A0A2P5EIP5"/>
<evidence type="ECO:0008006" key="5">
    <source>
        <dbReference type="Google" id="ProtNLM"/>
    </source>
</evidence>
<dbReference type="OrthoDB" id="10473453at2759"/>
<feature type="compositionally biased region" description="Basic and acidic residues" evidence="1">
    <location>
        <begin position="118"/>
        <end position="129"/>
    </location>
</feature>
<organism evidence="3 4">
    <name type="scientific">Trema orientale</name>
    <name type="common">Charcoal tree</name>
    <name type="synonym">Celtis orientalis</name>
    <dbReference type="NCBI Taxonomy" id="63057"/>
    <lineage>
        <taxon>Eukaryota</taxon>
        <taxon>Viridiplantae</taxon>
        <taxon>Streptophyta</taxon>
        <taxon>Embryophyta</taxon>
        <taxon>Tracheophyta</taxon>
        <taxon>Spermatophyta</taxon>
        <taxon>Magnoliopsida</taxon>
        <taxon>eudicotyledons</taxon>
        <taxon>Gunneridae</taxon>
        <taxon>Pentapetalae</taxon>
        <taxon>rosids</taxon>
        <taxon>fabids</taxon>
        <taxon>Rosales</taxon>
        <taxon>Cannabaceae</taxon>
        <taxon>Trema</taxon>
    </lineage>
</organism>
<dbReference type="EMBL" id="JXTC01000148">
    <property type="protein sequence ID" value="PON85402.1"/>
    <property type="molecule type" value="Genomic_DNA"/>
</dbReference>
<evidence type="ECO:0000256" key="2">
    <source>
        <dbReference type="SAM" id="Phobius"/>
    </source>
</evidence>
<evidence type="ECO:0000313" key="3">
    <source>
        <dbReference type="EMBL" id="PON85402.1"/>
    </source>
</evidence>
<dbReference type="AlphaFoldDB" id="A0A2P5EIP5"/>
<accession>A0A2P5EIP5</accession>
<keyword evidence="2" id="KW-1133">Transmembrane helix</keyword>
<feature type="compositionally biased region" description="Low complexity" evidence="1">
    <location>
        <begin position="81"/>
        <end position="90"/>
    </location>
</feature>
<dbReference type="Proteomes" id="UP000237000">
    <property type="component" value="Unassembled WGS sequence"/>
</dbReference>
<feature type="region of interest" description="Disordered" evidence="1">
    <location>
        <begin position="78"/>
        <end position="129"/>
    </location>
</feature>
<evidence type="ECO:0000256" key="1">
    <source>
        <dbReference type="SAM" id="MobiDB-lite"/>
    </source>
</evidence>
<gene>
    <name evidence="3" type="ORF">TorRG33x02_188120</name>
</gene>
<reference evidence="4" key="1">
    <citation type="submission" date="2016-06" db="EMBL/GenBank/DDBJ databases">
        <title>Parallel loss of symbiosis genes in relatives of nitrogen-fixing non-legume Parasponia.</title>
        <authorList>
            <person name="Van Velzen R."/>
            <person name="Holmer R."/>
            <person name="Bu F."/>
            <person name="Rutten L."/>
            <person name="Van Zeijl A."/>
            <person name="Liu W."/>
            <person name="Santuari L."/>
            <person name="Cao Q."/>
            <person name="Sharma T."/>
            <person name="Shen D."/>
            <person name="Roswanjaya Y."/>
            <person name="Wardhani T."/>
            <person name="Kalhor M.S."/>
            <person name="Jansen J."/>
            <person name="Van den Hoogen J."/>
            <person name="Gungor B."/>
            <person name="Hartog M."/>
            <person name="Hontelez J."/>
            <person name="Verver J."/>
            <person name="Yang W.-C."/>
            <person name="Schijlen E."/>
            <person name="Repin R."/>
            <person name="Schilthuizen M."/>
            <person name="Schranz E."/>
            <person name="Heidstra R."/>
            <person name="Miyata K."/>
            <person name="Fedorova E."/>
            <person name="Kohlen W."/>
            <person name="Bisseling T."/>
            <person name="Smit S."/>
            <person name="Geurts R."/>
        </authorList>
    </citation>
    <scope>NUCLEOTIDE SEQUENCE [LARGE SCALE GENOMIC DNA]</scope>
    <source>
        <strain evidence="4">cv. RG33-2</strain>
    </source>
</reference>
<keyword evidence="2" id="KW-0472">Membrane</keyword>
<proteinExistence type="predicted"/>
<keyword evidence="4" id="KW-1185">Reference proteome</keyword>
<keyword evidence="2" id="KW-0812">Transmembrane</keyword>
<comment type="caution">
    <text evidence="3">The sequence shown here is derived from an EMBL/GenBank/DDBJ whole genome shotgun (WGS) entry which is preliminary data.</text>
</comment>
<evidence type="ECO:0000313" key="4">
    <source>
        <dbReference type="Proteomes" id="UP000237000"/>
    </source>
</evidence>
<sequence>MHQVNTDKKERLTFWAGPPQAQLLQLFFFSFVFLLLFLAKHISSYSKGTANKHKCKVEREREREMIWMKTREKWGVKNSVTSHTSLSLNPSPSPQQGGTDQTADRASAAPTSMVPDEYTCKDRGPRMNE</sequence>
<feature type="transmembrane region" description="Helical" evidence="2">
    <location>
        <begin position="20"/>
        <end position="39"/>
    </location>
</feature>
<protein>
    <recommendedName>
        <fullName evidence="5">Transmembrane protein</fullName>
    </recommendedName>
</protein>